<proteinExistence type="predicted"/>
<dbReference type="Proteomes" id="UP001056120">
    <property type="component" value="Linkage Group LG24"/>
</dbReference>
<dbReference type="EMBL" id="CM042041">
    <property type="protein sequence ID" value="KAI3712147.1"/>
    <property type="molecule type" value="Genomic_DNA"/>
</dbReference>
<gene>
    <name evidence="1" type="ORF">L1987_70696</name>
</gene>
<organism evidence="1 2">
    <name type="scientific">Smallanthus sonchifolius</name>
    <dbReference type="NCBI Taxonomy" id="185202"/>
    <lineage>
        <taxon>Eukaryota</taxon>
        <taxon>Viridiplantae</taxon>
        <taxon>Streptophyta</taxon>
        <taxon>Embryophyta</taxon>
        <taxon>Tracheophyta</taxon>
        <taxon>Spermatophyta</taxon>
        <taxon>Magnoliopsida</taxon>
        <taxon>eudicotyledons</taxon>
        <taxon>Gunneridae</taxon>
        <taxon>Pentapetalae</taxon>
        <taxon>asterids</taxon>
        <taxon>campanulids</taxon>
        <taxon>Asterales</taxon>
        <taxon>Asteraceae</taxon>
        <taxon>Asteroideae</taxon>
        <taxon>Heliantheae alliance</taxon>
        <taxon>Millerieae</taxon>
        <taxon>Smallanthus</taxon>
    </lineage>
</organism>
<name>A0ACB9APL5_9ASTR</name>
<comment type="caution">
    <text evidence="1">The sequence shown here is derived from an EMBL/GenBank/DDBJ whole genome shotgun (WGS) entry which is preliminary data.</text>
</comment>
<sequence>MLSRWRKELNDKDPSFLRGLCMGGGLFTAFSVSFAKILNHLLIELINNFDLISKVFSFNGNNLAVTLEDILFLTHLPIDGKPVLCKVLPDTKAYNKVSDDTTEKILCELLTSASDTSKDEEKRKVAVLMMLIGSFIIVTARVLERERIHEN</sequence>
<protein>
    <submittedName>
        <fullName evidence="1">Uncharacterized protein</fullName>
    </submittedName>
</protein>
<keyword evidence="2" id="KW-1185">Reference proteome</keyword>
<accession>A0ACB9APL5</accession>
<evidence type="ECO:0000313" key="2">
    <source>
        <dbReference type="Proteomes" id="UP001056120"/>
    </source>
</evidence>
<evidence type="ECO:0000313" key="1">
    <source>
        <dbReference type="EMBL" id="KAI3712147.1"/>
    </source>
</evidence>
<reference evidence="2" key="1">
    <citation type="journal article" date="2022" name="Mol. Ecol. Resour.">
        <title>The genomes of chicory, endive, great burdock and yacon provide insights into Asteraceae palaeo-polyploidization history and plant inulin production.</title>
        <authorList>
            <person name="Fan W."/>
            <person name="Wang S."/>
            <person name="Wang H."/>
            <person name="Wang A."/>
            <person name="Jiang F."/>
            <person name="Liu H."/>
            <person name="Zhao H."/>
            <person name="Xu D."/>
            <person name="Zhang Y."/>
        </authorList>
    </citation>
    <scope>NUCLEOTIDE SEQUENCE [LARGE SCALE GENOMIC DNA]</scope>
    <source>
        <strain evidence="2">cv. Yunnan</strain>
    </source>
</reference>
<reference evidence="1 2" key="2">
    <citation type="journal article" date="2022" name="Mol. Ecol. Resour.">
        <title>The genomes of chicory, endive, great burdock and yacon provide insights into Asteraceae paleo-polyploidization history and plant inulin production.</title>
        <authorList>
            <person name="Fan W."/>
            <person name="Wang S."/>
            <person name="Wang H."/>
            <person name="Wang A."/>
            <person name="Jiang F."/>
            <person name="Liu H."/>
            <person name="Zhao H."/>
            <person name="Xu D."/>
            <person name="Zhang Y."/>
        </authorList>
    </citation>
    <scope>NUCLEOTIDE SEQUENCE [LARGE SCALE GENOMIC DNA]</scope>
    <source>
        <strain evidence="2">cv. Yunnan</strain>
        <tissue evidence="1">Leaves</tissue>
    </source>
</reference>